<dbReference type="SUPFAM" id="SSF52799">
    <property type="entry name" value="(Phosphotyrosine protein) phosphatases II"/>
    <property type="match status" value="1"/>
</dbReference>
<feature type="non-terminal residue" evidence="17">
    <location>
        <position position="1"/>
    </location>
</feature>
<dbReference type="InterPro" id="IPR000980">
    <property type="entry name" value="SH2"/>
</dbReference>
<evidence type="ECO:0000259" key="13">
    <source>
        <dbReference type="PROSITE" id="PS50001"/>
    </source>
</evidence>
<dbReference type="RefSeq" id="XP_032800864.1">
    <property type="nucleotide sequence ID" value="XM_032944973.1"/>
</dbReference>
<evidence type="ECO:0000256" key="8">
    <source>
        <dbReference type="ARBA" id="ARBA00051722"/>
    </source>
</evidence>
<sequence length="1226" mass="132626">CLCALSTDRWFHPNISGKAAEQLLLLHGVNGSFLARPSLSNPGDFTLSVRRAGGVVTHVKIQNTGDYYDLYGGEKFATLAELVEYHTQHSGQLRELSGDVIALVQPLNSADPTSERSGGHGGGVEVTGQELEVTVEYHTQHSGQLRERSGDVIALVQPLNSADPTSERSGGHGGGVEVTGQELEVTVEYHTQHSGQLRERSGDVIALVQPLNSADPTSERSGGHGGGVEVTGQELEVTGQELEVTVEYHTQHSGQLRERSGDVIALVQPLNSADPTSERSGGHGAGVRGHGAGVRGHGGVPHPAQRAAEGAECPSTALTPRLRGQEVTGQELEVTGQELEVTVEYHTQHSGQLRERSGDVIALVQPLNSADPTSESPSTALTPRLRGQEVTGQELEVTGQELEVTVEYHTQHSGQLRERSGDVIALVQPLNSADPTSERSGGHGGGVEVTGQELEVMVEYHTQHSGQLRERSGDVIALVQPLNSADPTSESPSTALTPRLRGQEVTGQELEVTGQELEVMVEYHTQHSGQLRERSGDVIALVQPLNSADPTSESPSTALTPRLRGQEVTGQELEVTGQELEVTVEYHTQHSGQLRERSGDVIALVQPLNSADPTSESADPTSERSGGHGGGVEVTGQELEVTVEYHTQHSGQLRERSGDVIALVQPLNSADPTSERSGGHGGGVEVTGQELEVTGQELEVTVEYHTQHSGQLRERSGDVIALVQPLNSADPTSERSGGHGAGVRGHGRGVEVTVEYHTQHSGQLRERSGDVIALVQPLNSADPTSERWYHGHMPGREAERLLLERGRVGSFLVRESASKPGSCGGATAGGGGATASVTHIMIHWASGKCHVGGKRFDSLPDLIEHYREHPMTEESGVVVQLSHPLYSTRISASQIARRVEELSADTAGGQRGFADEFELLQQLEGSLLYSRSEGQKAHNKSRNRYKNILPFDHNRVVLTDGDPDVPGSDYINANTITYSISESVPPCRYIATQGCLATTLNDFWRMIYQEDSRVVVMTTKEVERGKNKCVRYWPDVGSSRDFGSLRVESLSEVPHSDHTQRLMRLYHTSHPDLVRHVCHFHYLSWPDHGVPETASGILYFLAEVNARMAETSRAGPVVVHCSAGIGRTGTFIVIDILTKLIAHHGVESDIDVSATIQKVRAQRSGMVQTEAQYKFVYMAVQAYLDMKNRDLQNQEPTVPTQRQSSLRCKTDPNSLYENVAVLSKKK</sequence>
<keyword evidence="3" id="KW-0963">Cytoplasm</keyword>
<evidence type="ECO:0000256" key="10">
    <source>
        <dbReference type="ARBA" id="ARBA00072470"/>
    </source>
</evidence>
<evidence type="ECO:0000256" key="2">
    <source>
        <dbReference type="ARBA" id="ARBA00013064"/>
    </source>
</evidence>
<dbReference type="PRINTS" id="PR00401">
    <property type="entry name" value="SH2DOMAIN"/>
</dbReference>
<dbReference type="InterPro" id="IPR000387">
    <property type="entry name" value="Tyr_Pase_dom"/>
</dbReference>
<dbReference type="InterPro" id="IPR029021">
    <property type="entry name" value="Prot-tyrosine_phosphatase-like"/>
</dbReference>
<comment type="catalytic activity">
    <reaction evidence="8">
        <text>O-phospho-L-tyrosyl-[protein] + H2O = L-tyrosyl-[protein] + phosphate</text>
        <dbReference type="Rhea" id="RHEA:10684"/>
        <dbReference type="Rhea" id="RHEA-COMP:10136"/>
        <dbReference type="Rhea" id="RHEA-COMP:20101"/>
        <dbReference type="ChEBI" id="CHEBI:15377"/>
        <dbReference type="ChEBI" id="CHEBI:43474"/>
        <dbReference type="ChEBI" id="CHEBI:46858"/>
        <dbReference type="ChEBI" id="CHEBI:61978"/>
        <dbReference type="EC" id="3.1.3.48"/>
    </reaction>
</comment>
<feature type="domain" description="SH2" evidence="13">
    <location>
        <begin position="788"/>
        <end position="885"/>
    </location>
</feature>
<dbReference type="InterPro" id="IPR036860">
    <property type="entry name" value="SH2_dom_sf"/>
</dbReference>
<dbReference type="AlphaFoldDB" id="A0AAJ7SKN6"/>
<dbReference type="KEGG" id="pmrn:116937859"/>
<evidence type="ECO:0000313" key="17">
    <source>
        <dbReference type="RefSeq" id="XP_032800864.1"/>
    </source>
</evidence>
<dbReference type="CDD" id="cd10340">
    <property type="entry name" value="SH2_N-SH2_SHP_like"/>
    <property type="match status" value="1"/>
</dbReference>
<dbReference type="GO" id="GO:0005737">
    <property type="term" value="C:cytoplasm"/>
    <property type="evidence" value="ECO:0007669"/>
    <property type="project" value="UniProtKB-SubCell"/>
</dbReference>
<evidence type="ECO:0000256" key="7">
    <source>
        <dbReference type="ARBA" id="ARBA00022999"/>
    </source>
</evidence>
<reference evidence="17" key="1">
    <citation type="submission" date="2025-08" db="UniProtKB">
        <authorList>
            <consortium name="RefSeq"/>
        </authorList>
    </citation>
    <scope>IDENTIFICATION</scope>
    <source>
        <tissue evidence="17">Sperm</tissue>
    </source>
</reference>
<feature type="region of interest" description="Disordered" evidence="12">
    <location>
        <begin position="482"/>
        <end position="502"/>
    </location>
</feature>
<evidence type="ECO:0000256" key="4">
    <source>
        <dbReference type="ARBA" id="ARBA00022737"/>
    </source>
</evidence>
<dbReference type="Gene3D" id="3.90.190.10">
    <property type="entry name" value="Protein tyrosine phosphatase superfamily"/>
    <property type="match status" value="1"/>
</dbReference>
<dbReference type="FunFam" id="3.90.190.10:FF:000102">
    <property type="entry name" value="Receptor-type tyrosine-protein phosphatase"/>
    <property type="match status" value="1"/>
</dbReference>
<feature type="domain" description="Tyrosine specific protein phosphatases" evidence="15">
    <location>
        <begin position="1098"/>
        <end position="1174"/>
    </location>
</feature>
<feature type="compositionally biased region" description="Polar residues" evidence="12">
    <location>
        <begin position="610"/>
        <end position="620"/>
    </location>
</feature>
<evidence type="ECO:0000256" key="5">
    <source>
        <dbReference type="ARBA" id="ARBA00022801"/>
    </source>
</evidence>
<dbReference type="SMART" id="SM00194">
    <property type="entry name" value="PTPc"/>
    <property type="match status" value="1"/>
</dbReference>
<dbReference type="Gene3D" id="3.30.505.10">
    <property type="entry name" value="SH2 domain"/>
    <property type="match status" value="2"/>
</dbReference>
<dbReference type="SMART" id="SM00404">
    <property type="entry name" value="PTPc_motif"/>
    <property type="match status" value="1"/>
</dbReference>
<feature type="compositionally biased region" description="Polar residues" evidence="12">
    <location>
        <begin position="368"/>
        <end position="381"/>
    </location>
</feature>
<evidence type="ECO:0000313" key="16">
    <source>
        <dbReference type="Proteomes" id="UP001318040"/>
    </source>
</evidence>
<dbReference type="EC" id="3.1.3.48" evidence="2"/>
<feature type="region of interest" description="Disordered" evidence="12">
    <location>
        <begin position="368"/>
        <end position="387"/>
    </location>
</feature>
<dbReference type="PROSITE" id="PS50001">
    <property type="entry name" value="SH2"/>
    <property type="match status" value="2"/>
</dbReference>
<keyword evidence="7 11" id="KW-0727">SH2 domain</keyword>
<dbReference type="InterPro" id="IPR016130">
    <property type="entry name" value="Tyr_Pase_AS"/>
</dbReference>
<evidence type="ECO:0000256" key="6">
    <source>
        <dbReference type="ARBA" id="ARBA00022912"/>
    </source>
</evidence>
<feature type="domain" description="SH2" evidence="13">
    <location>
        <begin position="10"/>
        <end position="107"/>
    </location>
</feature>
<evidence type="ECO:0000256" key="1">
    <source>
        <dbReference type="ARBA" id="ARBA00004496"/>
    </source>
</evidence>
<dbReference type="PANTHER" id="PTHR46559">
    <property type="entry name" value="TYROSINE-PROTEIN PHOSPHATASE NON-RECEPTOR TYPE 11"/>
    <property type="match status" value="1"/>
</dbReference>
<keyword evidence="4" id="KW-0677">Repeat</keyword>
<keyword evidence="6" id="KW-0904">Protein phosphatase</keyword>
<dbReference type="GO" id="GO:0030971">
    <property type="term" value="F:receptor tyrosine kinase binding"/>
    <property type="evidence" value="ECO:0007669"/>
    <property type="project" value="TreeGrafter"/>
</dbReference>
<dbReference type="GO" id="GO:0050839">
    <property type="term" value="F:cell adhesion molecule binding"/>
    <property type="evidence" value="ECO:0007669"/>
    <property type="project" value="TreeGrafter"/>
</dbReference>
<dbReference type="InterPro" id="IPR000242">
    <property type="entry name" value="PTP_cat"/>
</dbReference>
<gene>
    <name evidence="17" type="primary">LOC116937859</name>
</gene>
<organism evidence="16 17">
    <name type="scientific">Petromyzon marinus</name>
    <name type="common">Sea lamprey</name>
    <dbReference type="NCBI Taxonomy" id="7757"/>
    <lineage>
        <taxon>Eukaryota</taxon>
        <taxon>Metazoa</taxon>
        <taxon>Chordata</taxon>
        <taxon>Craniata</taxon>
        <taxon>Vertebrata</taxon>
        <taxon>Cyclostomata</taxon>
        <taxon>Hyperoartia</taxon>
        <taxon>Petromyzontiformes</taxon>
        <taxon>Petromyzontidae</taxon>
        <taxon>Petromyzon</taxon>
    </lineage>
</organism>
<evidence type="ECO:0000256" key="11">
    <source>
        <dbReference type="PROSITE-ProRule" id="PRU00191"/>
    </source>
</evidence>
<dbReference type="SUPFAM" id="SSF55550">
    <property type="entry name" value="SH2 domain"/>
    <property type="match status" value="2"/>
</dbReference>
<dbReference type="GO" id="GO:0004726">
    <property type="term" value="F:non-membrane spanning protein tyrosine phosphatase activity"/>
    <property type="evidence" value="ECO:0007669"/>
    <property type="project" value="TreeGrafter"/>
</dbReference>
<evidence type="ECO:0000256" key="3">
    <source>
        <dbReference type="ARBA" id="ARBA00022490"/>
    </source>
</evidence>
<proteinExistence type="predicted"/>
<evidence type="ECO:0000259" key="14">
    <source>
        <dbReference type="PROSITE" id="PS50055"/>
    </source>
</evidence>
<dbReference type="GO" id="GO:0070374">
    <property type="term" value="P:positive regulation of ERK1 and ERK2 cascade"/>
    <property type="evidence" value="ECO:0007669"/>
    <property type="project" value="TreeGrafter"/>
</dbReference>
<name>A0AAJ7SKN6_PETMA</name>
<dbReference type="PROSITE" id="PS00383">
    <property type="entry name" value="TYR_PHOSPHATASE_1"/>
    <property type="match status" value="1"/>
</dbReference>
<dbReference type="PROSITE" id="PS50056">
    <property type="entry name" value="TYR_PHOSPHATASE_2"/>
    <property type="match status" value="1"/>
</dbReference>
<comment type="subcellular location">
    <subcellularLocation>
        <location evidence="1">Cytoplasm</location>
    </subcellularLocation>
</comment>
<protein>
    <recommendedName>
        <fullName evidence="10">Tyrosine-protein phosphatase non-receptor type 20</fullName>
        <ecNumber evidence="2">3.1.3.48</ecNumber>
    </recommendedName>
</protein>
<dbReference type="Pfam" id="PF00017">
    <property type="entry name" value="SH2"/>
    <property type="match status" value="2"/>
</dbReference>
<keyword evidence="16" id="KW-1185">Reference proteome</keyword>
<keyword evidence="5" id="KW-0378">Hydrolase</keyword>
<feature type="compositionally biased region" description="Polar residues" evidence="12">
    <location>
        <begin position="482"/>
        <end position="496"/>
    </location>
</feature>
<evidence type="ECO:0000256" key="12">
    <source>
        <dbReference type="SAM" id="MobiDB-lite"/>
    </source>
</evidence>
<feature type="domain" description="Tyrosine-protein phosphatase" evidence="14">
    <location>
        <begin position="913"/>
        <end position="1183"/>
    </location>
</feature>
<dbReference type="Pfam" id="PF00102">
    <property type="entry name" value="Y_phosphatase"/>
    <property type="match status" value="1"/>
</dbReference>
<dbReference type="PRINTS" id="PR00700">
    <property type="entry name" value="PRTYPHPHTASE"/>
</dbReference>
<evidence type="ECO:0000256" key="9">
    <source>
        <dbReference type="ARBA" id="ARBA00058215"/>
    </source>
</evidence>
<feature type="compositionally biased region" description="Polar residues" evidence="12">
    <location>
        <begin position="546"/>
        <end position="559"/>
    </location>
</feature>
<dbReference type="PROSITE" id="PS50055">
    <property type="entry name" value="TYR_PHOSPHATASE_PTP"/>
    <property type="match status" value="1"/>
</dbReference>
<dbReference type="InterPro" id="IPR003595">
    <property type="entry name" value="Tyr_Pase_cat"/>
</dbReference>
<feature type="region of interest" description="Disordered" evidence="12">
    <location>
        <begin position="546"/>
        <end position="566"/>
    </location>
</feature>
<dbReference type="Proteomes" id="UP001318040">
    <property type="component" value="Unplaced"/>
</dbReference>
<dbReference type="SMART" id="SM00252">
    <property type="entry name" value="SH2"/>
    <property type="match status" value="2"/>
</dbReference>
<dbReference type="PANTHER" id="PTHR46559:SF3">
    <property type="entry name" value="TYROSINE-PROTEIN PHOSPHATASE NON-RECEPTOR TYPE"/>
    <property type="match status" value="1"/>
</dbReference>
<dbReference type="FunFam" id="3.30.505.10:FF:000018">
    <property type="entry name" value="Tyrosine-protein phosphatase non-receptor type"/>
    <property type="match status" value="1"/>
</dbReference>
<comment type="function">
    <text evidence="9">Tyrosine-protein phosphatase targeted to sites of actin polymerization in response of varied extracellular stimuli. Has tyrosine phosphatase activity towards various tyrosyl phosphorylated substrates.</text>
</comment>
<feature type="region of interest" description="Disordered" evidence="12">
    <location>
        <begin position="610"/>
        <end position="633"/>
    </location>
</feature>
<accession>A0AAJ7SKN6</accession>
<evidence type="ECO:0000259" key="15">
    <source>
        <dbReference type="PROSITE" id="PS50056"/>
    </source>
</evidence>